<evidence type="ECO:0000256" key="2">
    <source>
        <dbReference type="ARBA" id="ARBA00006448"/>
    </source>
</evidence>
<keyword evidence="3" id="KW-1003">Cell membrane</keyword>
<evidence type="ECO:0000256" key="5">
    <source>
        <dbReference type="ARBA" id="ARBA00022989"/>
    </source>
</evidence>
<protein>
    <submittedName>
        <fullName evidence="10">DUF421 domain-containing protein</fullName>
    </submittedName>
</protein>
<evidence type="ECO:0000313" key="10">
    <source>
        <dbReference type="EMBL" id="MBC8589743.1"/>
    </source>
</evidence>
<keyword evidence="4 7" id="KW-0812">Transmembrane</keyword>
<sequence length="221" mass="25139">MIILKTTLAFFILLILTRLLGKKQMGQMTYFNYITGITMGTLTANIISTNPKSILDEIIGLLWWTILTLTVSYITLKSSNLRVLIDGQPTILIKNGKLLKDALRTTKMNLDDLSMLLRNQNIFSIEEVDYAIFEPNGKISVLKKQAQLNINKSDINISTVDPPYLPSKIIVDGKIIMKNLEELGITRQWLEDELKLQNIDKVEDVFYAEIRGDGTLYINKN</sequence>
<evidence type="ECO:0000256" key="4">
    <source>
        <dbReference type="ARBA" id="ARBA00022692"/>
    </source>
</evidence>
<keyword evidence="5 7" id="KW-1133">Transmembrane helix</keyword>
<gene>
    <name evidence="10" type="ORF">H8689_01105</name>
</gene>
<feature type="transmembrane region" description="Helical" evidence="7">
    <location>
        <begin position="58"/>
        <end position="76"/>
    </location>
</feature>
<dbReference type="Gene3D" id="3.30.240.20">
    <property type="entry name" value="bsu07140 like domains"/>
    <property type="match status" value="2"/>
</dbReference>
<dbReference type="Proteomes" id="UP000601522">
    <property type="component" value="Unassembled WGS sequence"/>
</dbReference>
<feature type="domain" description="YetF C-terminal" evidence="8">
    <location>
        <begin position="77"/>
        <end position="210"/>
    </location>
</feature>
<dbReference type="InterPro" id="IPR048454">
    <property type="entry name" value="YetF_N"/>
</dbReference>
<keyword evidence="11" id="KW-1185">Reference proteome</keyword>
<evidence type="ECO:0000313" key="11">
    <source>
        <dbReference type="Proteomes" id="UP000601522"/>
    </source>
</evidence>
<reference evidence="10 11" key="1">
    <citation type="submission" date="2020-08" db="EMBL/GenBank/DDBJ databases">
        <title>Genome public.</title>
        <authorList>
            <person name="Liu C."/>
            <person name="Sun Q."/>
        </authorList>
    </citation>
    <scope>NUCLEOTIDE SEQUENCE [LARGE SCALE GENOMIC DNA]</scope>
    <source>
        <strain evidence="10 11">NSJ-26</strain>
    </source>
</reference>
<evidence type="ECO:0000256" key="7">
    <source>
        <dbReference type="SAM" id="Phobius"/>
    </source>
</evidence>
<proteinExistence type="inferred from homology"/>
<evidence type="ECO:0000256" key="1">
    <source>
        <dbReference type="ARBA" id="ARBA00004651"/>
    </source>
</evidence>
<comment type="similarity">
    <text evidence="2">Belongs to the UPF0702 family.</text>
</comment>
<keyword evidence="6 7" id="KW-0472">Membrane</keyword>
<organism evidence="10 11">
    <name type="scientific">Wansuia hejianensis</name>
    <dbReference type="NCBI Taxonomy" id="2763667"/>
    <lineage>
        <taxon>Bacteria</taxon>
        <taxon>Bacillati</taxon>
        <taxon>Bacillota</taxon>
        <taxon>Clostridia</taxon>
        <taxon>Lachnospirales</taxon>
        <taxon>Lachnospiraceae</taxon>
        <taxon>Wansuia</taxon>
    </lineage>
</organism>
<dbReference type="GO" id="GO:0005886">
    <property type="term" value="C:plasma membrane"/>
    <property type="evidence" value="ECO:0007669"/>
    <property type="project" value="UniProtKB-SubCell"/>
</dbReference>
<evidence type="ECO:0000259" key="8">
    <source>
        <dbReference type="Pfam" id="PF04239"/>
    </source>
</evidence>
<evidence type="ECO:0000256" key="3">
    <source>
        <dbReference type="ARBA" id="ARBA00022475"/>
    </source>
</evidence>
<dbReference type="Pfam" id="PF20730">
    <property type="entry name" value="YetF_N"/>
    <property type="match status" value="1"/>
</dbReference>
<dbReference type="Pfam" id="PF04239">
    <property type="entry name" value="DUF421"/>
    <property type="match status" value="1"/>
</dbReference>
<dbReference type="InterPro" id="IPR007353">
    <property type="entry name" value="DUF421"/>
</dbReference>
<dbReference type="EMBL" id="JACRTK010000001">
    <property type="protein sequence ID" value="MBC8589743.1"/>
    <property type="molecule type" value="Genomic_DNA"/>
</dbReference>
<dbReference type="PANTHER" id="PTHR34582:SF7">
    <property type="entry name" value="UPF0702 TRANSMEMBRANE PROTEIN YDFS"/>
    <property type="match status" value="1"/>
</dbReference>
<feature type="domain" description="YetF-like N-terminal transmembrane" evidence="9">
    <location>
        <begin position="2"/>
        <end position="74"/>
    </location>
</feature>
<dbReference type="AlphaFoldDB" id="A0A926ETY4"/>
<comment type="subcellular location">
    <subcellularLocation>
        <location evidence="1">Cell membrane</location>
        <topology evidence="1">Multi-pass membrane protein</topology>
    </subcellularLocation>
</comment>
<dbReference type="PANTHER" id="PTHR34582">
    <property type="entry name" value="UPF0702 TRANSMEMBRANE PROTEIN YCAP"/>
    <property type="match status" value="1"/>
</dbReference>
<evidence type="ECO:0000259" key="9">
    <source>
        <dbReference type="Pfam" id="PF20730"/>
    </source>
</evidence>
<comment type="caution">
    <text evidence="10">The sequence shown here is derived from an EMBL/GenBank/DDBJ whole genome shotgun (WGS) entry which is preliminary data.</text>
</comment>
<evidence type="ECO:0000256" key="6">
    <source>
        <dbReference type="ARBA" id="ARBA00023136"/>
    </source>
</evidence>
<name>A0A926ETY4_9FIRM</name>
<dbReference type="InterPro" id="IPR023090">
    <property type="entry name" value="UPF0702_alpha/beta_dom_sf"/>
</dbReference>
<dbReference type="RefSeq" id="WP_249322562.1">
    <property type="nucleotide sequence ID" value="NZ_JACRTK010000001.1"/>
</dbReference>
<accession>A0A926ETY4</accession>